<sequence length="78" mass="9305">MFSDGIPIVYMGTEQNFTGNPNEKYGATDPWNREPLWTSGYNRSMWIYTYLAKLNQIRSLLKEQYNEEFFISHQQTML</sequence>
<dbReference type="Proteomes" id="UP000663866">
    <property type="component" value="Unassembled WGS sequence"/>
</dbReference>
<proteinExistence type="predicted"/>
<accession>A0A821LNA9</accession>
<evidence type="ECO:0000313" key="2">
    <source>
        <dbReference type="Proteomes" id="UP000663866"/>
    </source>
</evidence>
<dbReference type="AlphaFoldDB" id="A0A821LNA9"/>
<dbReference type="InterPro" id="IPR017853">
    <property type="entry name" value="GH"/>
</dbReference>
<evidence type="ECO:0000313" key="1">
    <source>
        <dbReference type="EMBL" id="CAF4753398.1"/>
    </source>
</evidence>
<keyword evidence="2" id="KW-1185">Reference proteome</keyword>
<reference evidence="1" key="1">
    <citation type="submission" date="2021-02" db="EMBL/GenBank/DDBJ databases">
        <authorList>
            <person name="Nowell W R."/>
        </authorList>
    </citation>
    <scope>NUCLEOTIDE SEQUENCE</scope>
</reference>
<organism evidence="1 2">
    <name type="scientific">Rotaria magnacalcarata</name>
    <dbReference type="NCBI Taxonomy" id="392030"/>
    <lineage>
        <taxon>Eukaryota</taxon>
        <taxon>Metazoa</taxon>
        <taxon>Spiralia</taxon>
        <taxon>Gnathifera</taxon>
        <taxon>Rotifera</taxon>
        <taxon>Eurotatoria</taxon>
        <taxon>Bdelloidea</taxon>
        <taxon>Philodinida</taxon>
        <taxon>Philodinidae</taxon>
        <taxon>Rotaria</taxon>
    </lineage>
</organism>
<gene>
    <name evidence="1" type="ORF">OVN521_LOCUS50233</name>
</gene>
<feature type="non-terminal residue" evidence="1">
    <location>
        <position position="78"/>
    </location>
</feature>
<dbReference type="EMBL" id="CAJOBG010114494">
    <property type="protein sequence ID" value="CAF4753398.1"/>
    <property type="molecule type" value="Genomic_DNA"/>
</dbReference>
<comment type="caution">
    <text evidence="1">The sequence shown here is derived from an EMBL/GenBank/DDBJ whole genome shotgun (WGS) entry which is preliminary data.</text>
</comment>
<dbReference type="SUPFAM" id="SSF51445">
    <property type="entry name" value="(Trans)glycosidases"/>
    <property type="match status" value="1"/>
</dbReference>
<name>A0A821LNA9_9BILA</name>
<dbReference type="Gene3D" id="3.20.20.80">
    <property type="entry name" value="Glycosidases"/>
    <property type="match status" value="1"/>
</dbReference>
<protein>
    <submittedName>
        <fullName evidence="1">Uncharacterized protein</fullName>
    </submittedName>
</protein>